<gene>
    <name evidence="1" type="ORF">GGQ97_001212</name>
</gene>
<organism evidence="1 2">
    <name type="scientific">Sphingomonas kaistensis</name>
    <dbReference type="NCBI Taxonomy" id="298708"/>
    <lineage>
        <taxon>Bacteria</taxon>
        <taxon>Pseudomonadati</taxon>
        <taxon>Pseudomonadota</taxon>
        <taxon>Alphaproteobacteria</taxon>
        <taxon>Sphingomonadales</taxon>
        <taxon>Sphingomonadaceae</taxon>
        <taxon>Sphingomonas</taxon>
    </lineage>
</organism>
<dbReference type="AlphaFoldDB" id="A0A7X5Y596"/>
<keyword evidence="2" id="KW-1185">Reference proteome</keyword>
<dbReference type="RefSeq" id="WP_168067053.1">
    <property type="nucleotide sequence ID" value="NZ_JAATJC010000001.1"/>
</dbReference>
<evidence type="ECO:0000313" key="1">
    <source>
        <dbReference type="EMBL" id="NJC05419.1"/>
    </source>
</evidence>
<reference evidence="1 2" key="1">
    <citation type="submission" date="2020-03" db="EMBL/GenBank/DDBJ databases">
        <title>Genomic Encyclopedia of Type Strains, Phase IV (KMG-IV): sequencing the most valuable type-strain genomes for metagenomic binning, comparative biology and taxonomic classification.</title>
        <authorList>
            <person name="Goeker M."/>
        </authorList>
    </citation>
    <scope>NUCLEOTIDE SEQUENCE [LARGE SCALE GENOMIC DNA]</scope>
    <source>
        <strain evidence="1 2">DSM 16846</strain>
    </source>
</reference>
<protein>
    <submittedName>
        <fullName evidence="1">Uncharacterized protein</fullName>
    </submittedName>
</protein>
<evidence type="ECO:0000313" key="2">
    <source>
        <dbReference type="Proteomes" id="UP000558192"/>
    </source>
</evidence>
<comment type="caution">
    <text evidence="1">The sequence shown here is derived from an EMBL/GenBank/DDBJ whole genome shotgun (WGS) entry which is preliminary data.</text>
</comment>
<accession>A0A7X5Y596</accession>
<sequence>MPTCPKCRGQMTPGYTYVSDTGARVKWVDGEVPSLWKALAASLGIGIRVSELVSRRCSECGFVELFADPRAAPVKTLASIDEETTQLRSLIGTMQDRLAALETIATDPAERVSAEIEALRKLPDPSSVPPEY</sequence>
<dbReference type="EMBL" id="JAATJC010000001">
    <property type="protein sequence ID" value="NJC05419.1"/>
    <property type="molecule type" value="Genomic_DNA"/>
</dbReference>
<proteinExistence type="predicted"/>
<name>A0A7X5Y596_9SPHN</name>
<dbReference type="Proteomes" id="UP000558192">
    <property type="component" value="Unassembled WGS sequence"/>
</dbReference>